<dbReference type="Proteomes" id="UP000219193">
    <property type="component" value="Unassembled WGS sequence"/>
</dbReference>
<dbReference type="InterPro" id="IPR035940">
    <property type="entry name" value="CAP_sf"/>
</dbReference>
<dbReference type="PANTHER" id="PTHR31157">
    <property type="entry name" value="SCP DOMAIN-CONTAINING PROTEIN"/>
    <property type="match status" value="1"/>
</dbReference>
<sequence length="142" mass="16029">MACSEDAIEEDSFLPPVSEYSLLEVELLGLVNNYRKDHGMAELGRLQEISQQAQLHSLHMAGAKEICHHNFGSRLKALKEQVGAKAMGENVAQGYRTSEAFFKAWLNSPHHKKIMEEENTHFGISAIQAEDKTYVTLIFIRK</sequence>
<evidence type="ECO:0000313" key="3">
    <source>
        <dbReference type="Proteomes" id="UP000219193"/>
    </source>
</evidence>
<dbReference type="SUPFAM" id="SSF55797">
    <property type="entry name" value="PR-1-like"/>
    <property type="match status" value="1"/>
</dbReference>
<organism evidence="2 3">
    <name type="scientific">Salinimicrobium sediminis</name>
    <dbReference type="NCBI Taxonomy" id="1343891"/>
    <lineage>
        <taxon>Bacteria</taxon>
        <taxon>Pseudomonadati</taxon>
        <taxon>Bacteroidota</taxon>
        <taxon>Flavobacteriia</taxon>
        <taxon>Flavobacteriales</taxon>
        <taxon>Flavobacteriaceae</taxon>
        <taxon>Salinimicrobium</taxon>
    </lineage>
</organism>
<protein>
    <submittedName>
        <fullName evidence="2">Cysteine-rich secretory protein family protein</fullName>
    </submittedName>
</protein>
<gene>
    <name evidence="2" type="ORF">SAMN06296241_2785</name>
</gene>
<dbReference type="CDD" id="cd05379">
    <property type="entry name" value="CAP_bacterial"/>
    <property type="match status" value="1"/>
</dbReference>
<dbReference type="Pfam" id="PF00188">
    <property type="entry name" value="CAP"/>
    <property type="match status" value="1"/>
</dbReference>
<accession>A0A285X7A1</accession>
<dbReference type="Gene3D" id="3.40.33.10">
    <property type="entry name" value="CAP"/>
    <property type="match status" value="1"/>
</dbReference>
<proteinExistence type="predicted"/>
<dbReference type="AlphaFoldDB" id="A0A285X7A1"/>
<dbReference type="InterPro" id="IPR014044">
    <property type="entry name" value="CAP_dom"/>
</dbReference>
<reference evidence="3" key="1">
    <citation type="submission" date="2017-09" db="EMBL/GenBank/DDBJ databases">
        <authorList>
            <person name="Varghese N."/>
            <person name="Submissions S."/>
        </authorList>
    </citation>
    <scope>NUCLEOTIDE SEQUENCE [LARGE SCALE GENOMIC DNA]</scope>
    <source>
        <strain evidence="3">CGMCC 1.12641</strain>
    </source>
</reference>
<evidence type="ECO:0000313" key="2">
    <source>
        <dbReference type="EMBL" id="SOC81211.1"/>
    </source>
</evidence>
<dbReference type="EMBL" id="OCMF01000004">
    <property type="protein sequence ID" value="SOC81211.1"/>
    <property type="molecule type" value="Genomic_DNA"/>
</dbReference>
<name>A0A285X7A1_9FLAO</name>
<dbReference type="PANTHER" id="PTHR31157:SF1">
    <property type="entry name" value="SCP DOMAIN-CONTAINING PROTEIN"/>
    <property type="match status" value="1"/>
</dbReference>
<evidence type="ECO:0000259" key="1">
    <source>
        <dbReference type="Pfam" id="PF00188"/>
    </source>
</evidence>
<feature type="domain" description="SCP" evidence="1">
    <location>
        <begin position="28"/>
        <end position="138"/>
    </location>
</feature>
<keyword evidence="3" id="KW-1185">Reference proteome</keyword>